<keyword evidence="6" id="KW-0255">Endonuclease</keyword>
<dbReference type="GO" id="GO:0043137">
    <property type="term" value="P:DNA replication, removal of RNA primer"/>
    <property type="evidence" value="ECO:0007669"/>
    <property type="project" value="TreeGrafter"/>
</dbReference>
<evidence type="ECO:0000256" key="1">
    <source>
        <dbReference type="ARBA" id="ARBA00000077"/>
    </source>
</evidence>
<reference evidence="11" key="1">
    <citation type="submission" date="2022-11" db="UniProtKB">
        <authorList>
            <consortium name="WormBaseParasite"/>
        </authorList>
    </citation>
    <scope>IDENTIFICATION</scope>
</reference>
<dbReference type="Proteomes" id="UP000887566">
    <property type="component" value="Unplaced"/>
</dbReference>
<dbReference type="InterPro" id="IPR012337">
    <property type="entry name" value="RNaseH-like_sf"/>
</dbReference>
<dbReference type="InterPro" id="IPR050092">
    <property type="entry name" value="RNase_H"/>
</dbReference>
<keyword evidence="5" id="KW-0479">Metal-binding</keyword>
<feature type="region of interest" description="Disordered" evidence="8">
    <location>
        <begin position="173"/>
        <end position="196"/>
    </location>
</feature>
<evidence type="ECO:0000259" key="9">
    <source>
        <dbReference type="PROSITE" id="PS50879"/>
    </source>
</evidence>
<keyword evidence="7" id="KW-0378">Hydrolase</keyword>
<comment type="similarity">
    <text evidence="2">Belongs to the RNase H family.</text>
</comment>
<dbReference type="AlphaFoldDB" id="A0A914XJM7"/>
<comment type="catalytic activity">
    <reaction evidence="1">
        <text>Endonucleolytic cleavage to 5'-phosphomonoester.</text>
        <dbReference type="EC" id="3.1.26.4"/>
    </reaction>
</comment>
<evidence type="ECO:0000256" key="2">
    <source>
        <dbReference type="ARBA" id="ARBA00005300"/>
    </source>
</evidence>
<dbReference type="PANTHER" id="PTHR10642">
    <property type="entry name" value="RIBONUCLEASE H1"/>
    <property type="match status" value="1"/>
</dbReference>
<dbReference type="SUPFAM" id="SSF53098">
    <property type="entry name" value="Ribonuclease H-like"/>
    <property type="match status" value="1"/>
</dbReference>
<keyword evidence="4" id="KW-0540">Nuclease</keyword>
<evidence type="ECO:0000256" key="7">
    <source>
        <dbReference type="ARBA" id="ARBA00022801"/>
    </source>
</evidence>
<dbReference type="GO" id="GO:0003676">
    <property type="term" value="F:nucleic acid binding"/>
    <property type="evidence" value="ECO:0007669"/>
    <property type="project" value="InterPro"/>
</dbReference>
<evidence type="ECO:0000256" key="5">
    <source>
        <dbReference type="ARBA" id="ARBA00022723"/>
    </source>
</evidence>
<dbReference type="GO" id="GO:0004523">
    <property type="term" value="F:RNA-DNA hybrid ribonuclease activity"/>
    <property type="evidence" value="ECO:0007669"/>
    <property type="project" value="UniProtKB-EC"/>
</dbReference>
<dbReference type="PANTHER" id="PTHR10642:SF26">
    <property type="entry name" value="RIBONUCLEASE H1"/>
    <property type="match status" value="1"/>
</dbReference>
<sequence length="196" mass="21796">MIARRGLRLFRNRATFDVLVGRLSSGDNPSCSSLPSISQLWLAQIKNDSDTPIVYTDGACKFNGQNAAVGGIGVYWGPDSPLNVSEPLTGVQTNNRAELQAVATALRQAVSLKYERVILRSDSQFLINSLSKWSSTWRRNGWKTVKGTDVKNRQDFEEILELMDKIQVEFEHVEGHSNESGNDEADRLANEGVLKQ</sequence>
<evidence type="ECO:0000313" key="11">
    <source>
        <dbReference type="WBParaSite" id="PSAMB.scaffold903size77254.g9612.t1"/>
    </source>
</evidence>
<proteinExistence type="inferred from homology"/>
<evidence type="ECO:0000256" key="4">
    <source>
        <dbReference type="ARBA" id="ARBA00022722"/>
    </source>
</evidence>
<dbReference type="FunFam" id="3.30.420.10:FF:000115">
    <property type="entry name" value="Ribonuclease H"/>
    <property type="match status" value="1"/>
</dbReference>
<dbReference type="GO" id="GO:0046872">
    <property type="term" value="F:metal ion binding"/>
    <property type="evidence" value="ECO:0007669"/>
    <property type="project" value="UniProtKB-KW"/>
</dbReference>
<dbReference type="PROSITE" id="PS50879">
    <property type="entry name" value="RNASE_H_1"/>
    <property type="match status" value="1"/>
</dbReference>
<protein>
    <recommendedName>
        <fullName evidence="3">ribonuclease H</fullName>
        <ecNumber evidence="3">3.1.26.4</ecNumber>
    </recommendedName>
</protein>
<dbReference type="WBParaSite" id="PSAMB.scaffold903size77254.g9612.t1">
    <property type="protein sequence ID" value="PSAMB.scaffold903size77254.g9612.t1"/>
    <property type="gene ID" value="PSAMB.scaffold903size77254.g9612"/>
</dbReference>
<evidence type="ECO:0000256" key="3">
    <source>
        <dbReference type="ARBA" id="ARBA00012180"/>
    </source>
</evidence>
<dbReference type="InterPro" id="IPR002156">
    <property type="entry name" value="RNaseH_domain"/>
</dbReference>
<evidence type="ECO:0000256" key="6">
    <source>
        <dbReference type="ARBA" id="ARBA00022759"/>
    </source>
</evidence>
<evidence type="ECO:0000313" key="10">
    <source>
        <dbReference type="Proteomes" id="UP000887566"/>
    </source>
</evidence>
<accession>A0A914XJM7</accession>
<dbReference type="Gene3D" id="3.30.420.10">
    <property type="entry name" value="Ribonuclease H-like superfamily/Ribonuclease H"/>
    <property type="match status" value="1"/>
</dbReference>
<organism evidence="10 11">
    <name type="scientific">Plectus sambesii</name>
    <dbReference type="NCBI Taxonomy" id="2011161"/>
    <lineage>
        <taxon>Eukaryota</taxon>
        <taxon>Metazoa</taxon>
        <taxon>Ecdysozoa</taxon>
        <taxon>Nematoda</taxon>
        <taxon>Chromadorea</taxon>
        <taxon>Plectida</taxon>
        <taxon>Plectina</taxon>
        <taxon>Plectoidea</taxon>
        <taxon>Plectidae</taxon>
        <taxon>Plectus</taxon>
    </lineage>
</organism>
<feature type="domain" description="RNase H type-1" evidence="9">
    <location>
        <begin position="48"/>
        <end position="194"/>
    </location>
</feature>
<dbReference type="EC" id="3.1.26.4" evidence="3"/>
<dbReference type="InterPro" id="IPR036397">
    <property type="entry name" value="RNaseH_sf"/>
</dbReference>
<evidence type="ECO:0000256" key="8">
    <source>
        <dbReference type="SAM" id="MobiDB-lite"/>
    </source>
</evidence>
<name>A0A914XJM7_9BILA</name>
<dbReference type="Pfam" id="PF00075">
    <property type="entry name" value="RNase_H"/>
    <property type="match status" value="1"/>
</dbReference>
<dbReference type="CDD" id="cd09280">
    <property type="entry name" value="RNase_HI_eukaryote_like"/>
    <property type="match status" value="1"/>
</dbReference>
<keyword evidence="10" id="KW-1185">Reference proteome</keyword>